<dbReference type="STRING" id="366522.GCA_001548055_01180"/>
<accession>A0A2D3W861</accession>
<proteinExistence type="predicted"/>
<organism evidence="1 2">
    <name type="scientific">Sulfurospirillum cavolei</name>
    <dbReference type="NCBI Taxonomy" id="366522"/>
    <lineage>
        <taxon>Bacteria</taxon>
        <taxon>Pseudomonadati</taxon>
        <taxon>Campylobacterota</taxon>
        <taxon>Epsilonproteobacteria</taxon>
        <taxon>Campylobacterales</taxon>
        <taxon>Sulfurospirillaceae</taxon>
        <taxon>Sulfurospirillum</taxon>
    </lineage>
</organism>
<sequence length="156" mass="18127">MTEALEKEAKESDLGMNESTNIFTIFIELAQNMMNYSKSKNEQASSHKSEGLILVGKRPKQKHYYVLSQNIITLEDKERILPKLSELVLMNKETIKQRYRELRKSGSEAHHKGGGIGFYEIAKRSDKLSYEFEQISEKRYYFRMKAIVKTQGKALI</sequence>
<gene>
    <name evidence="1" type="ORF">CFH80_04100</name>
</gene>
<dbReference type="InterPro" id="IPR046239">
    <property type="entry name" value="DUF6272"/>
</dbReference>
<dbReference type="Pfam" id="PF19788">
    <property type="entry name" value="DUF6272"/>
    <property type="match status" value="1"/>
</dbReference>
<comment type="caution">
    <text evidence="1">The sequence shown here is derived from an EMBL/GenBank/DDBJ whole genome shotgun (WGS) entry which is preliminary data.</text>
</comment>
<dbReference type="AlphaFoldDB" id="A0A2D3W861"/>
<evidence type="ECO:0000313" key="1">
    <source>
        <dbReference type="EMBL" id="DAB36588.1"/>
    </source>
</evidence>
<name>A0A2D3W861_9BACT</name>
<evidence type="ECO:0000313" key="2">
    <source>
        <dbReference type="Proteomes" id="UP000231638"/>
    </source>
</evidence>
<dbReference type="NCBIfam" id="NF038262">
    <property type="entry name" value="SiaB_fam_kinase"/>
    <property type="match status" value="1"/>
</dbReference>
<protein>
    <submittedName>
        <fullName evidence="1">Uncharacterized protein</fullName>
    </submittedName>
</protein>
<dbReference type="Proteomes" id="UP000231638">
    <property type="component" value="Unassembled WGS sequence"/>
</dbReference>
<dbReference type="EMBL" id="DLUG01000111">
    <property type="protein sequence ID" value="DAB36588.1"/>
    <property type="molecule type" value="Genomic_DNA"/>
</dbReference>
<reference evidence="1 2" key="1">
    <citation type="journal article" date="2017" name="Front. Microbiol.">
        <title>Comparative Genomic Analysis of the Class Epsilonproteobacteria and Proposed Reclassification to Epsilonbacteraeota (phyl. nov.).</title>
        <authorList>
            <person name="Waite D.W."/>
            <person name="Vanwonterghem I."/>
            <person name="Rinke C."/>
            <person name="Parks D.H."/>
            <person name="Zhang Y."/>
            <person name="Takai K."/>
            <person name="Sievert S.M."/>
            <person name="Simon J."/>
            <person name="Campbell B.J."/>
            <person name="Hanson T.E."/>
            <person name="Woyke T."/>
            <person name="Klotz M.G."/>
            <person name="Hugenholtz P."/>
        </authorList>
    </citation>
    <scope>NUCLEOTIDE SEQUENCE [LARGE SCALE GENOMIC DNA]</scope>
    <source>
        <strain evidence="1">UBA11420</strain>
    </source>
</reference>